<feature type="region of interest" description="Disordered" evidence="1">
    <location>
        <begin position="390"/>
        <end position="411"/>
    </location>
</feature>
<feature type="transmembrane region" description="Helical" evidence="2">
    <location>
        <begin position="254"/>
        <end position="275"/>
    </location>
</feature>
<feature type="compositionally biased region" description="Basic and acidic residues" evidence="1">
    <location>
        <begin position="166"/>
        <end position="175"/>
    </location>
</feature>
<keyword evidence="2" id="KW-1133">Transmembrane helix</keyword>
<evidence type="ECO:0000259" key="3">
    <source>
        <dbReference type="SMART" id="SM01042"/>
    </source>
</evidence>
<evidence type="ECO:0000256" key="2">
    <source>
        <dbReference type="SAM" id="Phobius"/>
    </source>
</evidence>
<sequence>MNRRTGHTPMDFEYTNRTGPIDESSPFITAARNAQNGAGRKREHGALNAANQQQTPSLRPPASQPYFFSQPWGSGATGPATTTPARCKTDGKPLPAVPNHLKDPKFTTPRKLDIDFSSGGETPDTPAENADSEATPESSLMGFRNRVALFTSGSRSPKKGGAGSPVKEKRRDSWIMKRRVNGGKSRDRGGRRGDEYYDDDDNNNNDGSRRGSNDNDNNTSTTPPAAKTPLIAAILSYIETHPALPHILSYYAQLLLNFFIVFAIIYAVYTFWTAIQSDVNLASDRAVAETLAEMAVCAQNYRENRCERDTRMPALEVVCENWEKCMGRDPKKVGRARVSAHTFAMIFNSFIEPISYKAMLFSLIIIFGCVAMSNLAFGFFRNKHAHQHQHPIHPQDHLPHQQYLPGATATVPPTPARHFAANLYDAPGPGYWTPHHGAQQWQGQGLEPGPSARPGEGGSPVKQIQW</sequence>
<proteinExistence type="predicted"/>
<keyword evidence="2" id="KW-0472">Membrane</keyword>
<dbReference type="SMART" id="SM01042">
    <property type="entry name" value="Brr6_like_C_C"/>
    <property type="match status" value="1"/>
</dbReference>
<reference evidence="4" key="1">
    <citation type="journal article" date="2020" name="Stud. Mycol.">
        <title>101 Dothideomycetes genomes: a test case for predicting lifestyles and emergence of pathogens.</title>
        <authorList>
            <person name="Haridas S."/>
            <person name="Albert R."/>
            <person name="Binder M."/>
            <person name="Bloem J."/>
            <person name="Labutti K."/>
            <person name="Salamov A."/>
            <person name="Andreopoulos B."/>
            <person name="Baker S."/>
            <person name="Barry K."/>
            <person name="Bills G."/>
            <person name="Bluhm B."/>
            <person name="Cannon C."/>
            <person name="Castanera R."/>
            <person name="Culley D."/>
            <person name="Daum C."/>
            <person name="Ezra D."/>
            <person name="Gonzalez J."/>
            <person name="Henrissat B."/>
            <person name="Kuo A."/>
            <person name="Liang C."/>
            <person name="Lipzen A."/>
            <person name="Lutzoni F."/>
            <person name="Magnuson J."/>
            <person name="Mondo S."/>
            <person name="Nolan M."/>
            <person name="Ohm R."/>
            <person name="Pangilinan J."/>
            <person name="Park H.-J."/>
            <person name="Ramirez L."/>
            <person name="Alfaro M."/>
            <person name="Sun H."/>
            <person name="Tritt A."/>
            <person name="Yoshinaga Y."/>
            <person name="Zwiers L.-H."/>
            <person name="Turgeon B."/>
            <person name="Goodwin S."/>
            <person name="Spatafora J."/>
            <person name="Crous P."/>
            <person name="Grigoriev I."/>
        </authorList>
    </citation>
    <scope>NUCLEOTIDE SEQUENCE</scope>
    <source>
        <strain evidence="4">CBS 121410</strain>
    </source>
</reference>
<feature type="compositionally biased region" description="Basic and acidic residues" evidence="1">
    <location>
        <begin position="100"/>
        <end position="114"/>
    </location>
</feature>
<name>A0A9P4HU95_9PEZI</name>
<feature type="region of interest" description="Disordered" evidence="1">
    <location>
        <begin position="434"/>
        <end position="466"/>
    </location>
</feature>
<feature type="domain" description="Brl1/Brr6" evidence="3">
    <location>
        <begin position="248"/>
        <end position="381"/>
    </location>
</feature>
<dbReference type="GO" id="GO:0006998">
    <property type="term" value="P:nuclear envelope organization"/>
    <property type="evidence" value="ECO:0007669"/>
    <property type="project" value="InterPro"/>
</dbReference>
<feature type="compositionally biased region" description="Basic and acidic residues" evidence="1">
    <location>
        <begin position="184"/>
        <end position="195"/>
    </location>
</feature>
<dbReference type="Pfam" id="PF10104">
    <property type="entry name" value="Brr6_like_C_C"/>
    <property type="match status" value="1"/>
</dbReference>
<accession>A0A9P4HU95</accession>
<dbReference type="PANTHER" id="PTHR28136">
    <property type="entry name" value="NUCLEUS EXPORT PROTEIN BRR6"/>
    <property type="match status" value="1"/>
</dbReference>
<comment type="caution">
    <text evidence="4">The sequence shown here is derived from an EMBL/GenBank/DDBJ whole genome shotgun (WGS) entry which is preliminary data.</text>
</comment>
<organism evidence="4 5">
    <name type="scientific">Saccharata proteae CBS 121410</name>
    <dbReference type="NCBI Taxonomy" id="1314787"/>
    <lineage>
        <taxon>Eukaryota</taxon>
        <taxon>Fungi</taxon>
        <taxon>Dikarya</taxon>
        <taxon>Ascomycota</taxon>
        <taxon>Pezizomycotina</taxon>
        <taxon>Dothideomycetes</taxon>
        <taxon>Dothideomycetes incertae sedis</taxon>
        <taxon>Botryosphaeriales</taxon>
        <taxon>Saccharataceae</taxon>
        <taxon>Saccharata</taxon>
    </lineage>
</organism>
<dbReference type="GO" id="GO:0031965">
    <property type="term" value="C:nuclear membrane"/>
    <property type="evidence" value="ECO:0007669"/>
    <property type="project" value="InterPro"/>
</dbReference>
<evidence type="ECO:0000313" key="5">
    <source>
        <dbReference type="Proteomes" id="UP000799776"/>
    </source>
</evidence>
<dbReference type="InterPro" id="IPR040202">
    <property type="entry name" value="Brl1/Brr6"/>
</dbReference>
<dbReference type="OrthoDB" id="5961at2759"/>
<dbReference type="GO" id="GO:0055088">
    <property type="term" value="P:lipid homeostasis"/>
    <property type="evidence" value="ECO:0007669"/>
    <property type="project" value="InterPro"/>
</dbReference>
<feature type="transmembrane region" description="Helical" evidence="2">
    <location>
        <begin position="358"/>
        <end position="380"/>
    </location>
</feature>
<evidence type="ECO:0000313" key="4">
    <source>
        <dbReference type="EMBL" id="KAF2086576.1"/>
    </source>
</evidence>
<feature type="region of interest" description="Disordered" evidence="1">
    <location>
        <begin position="1"/>
        <end position="225"/>
    </location>
</feature>
<evidence type="ECO:0000256" key="1">
    <source>
        <dbReference type="SAM" id="MobiDB-lite"/>
    </source>
</evidence>
<protein>
    <recommendedName>
        <fullName evidence="3">Brl1/Brr6 domain-containing protein</fullName>
    </recommendedName>
</protein>
<dbReference type="AlphaFoldDB" id="A0A9P4HU95"/>
<dbReference type="PANTHER" id="PTHR28136:SF1">
    <property type="entry name" value="NUCLEUS EXPORT PROTEIN BRL1"/>
    <property type="match status" value="1"/>
</dbReference>
<dbReference type="InterPro" id="IPR018767">
    <property type="entry name" value="Brl1/Brr6_dom"/>
</dbReference>
<gene>
    <name evidence="4" type="ORF">K490DRAFT_43879</name>
</gene>
<dbReference type="Proteomes" id="UP000799776">
    <property type="component" value="Unassembled WGS sequence"/>
</dbReference>
<dbReference type="EMBL" id="ML978723">
    <property type="protein sequence ID" value="KAF2086576.1"/>
    <property type="molecule type" value="Genomic_DNA"/>
</dbReference>
<feature type="compositionally biased region" description="Low complexity" evidence="1">
    <location>
        <begin position="71"/>
        <end position="85"/>
    </location>
</feature>
<keyword evidence="2" id="KW-0812">Transmembrane</keyword>
<keyword evidence="5" id="KW-1185">Reference proteome</keyword>